<reference evidence="7 8" key="1">
    <citation type="journal article" date="2019" name="Int. J. Syst. Evol. Microbiol.">
        <title>The Global Catalogue of Microorganisms (GCM) 10K type strain sequencing project: providing services to taxonomists for standard genome sequencing and annotation.</title>
        <authorList>
            <consortium name="The Broad Institute Genomics Platform"/>
            <consortium name="The Broad Institute Genome Sequencing Center for Infectious Disease"/>
            <person name="Wu L."/>
            <person name="Ma J."/>
        </authorList>
    </citation>
    <scope>NUCLEOTIDE SEQUENCE [LARGE SCALE GENOMIC DNA]</scope>
    <source>
        <strain evidence="7 8">JCM 10303</strain>
    </source>
</reference>
<keyword evidence="2 5" id="KW-0812">Transmembrane</keyword>
<keyword evidence="4 5" id="KW-0472">Membrane</keyword>
<evidence type="ECO:0000313" key="7">
    <source>
        <dbReference type="EMBL" id="GAA0555322.1"/>
    </source>
</evidence>
<comment type="caution">
    <text evidence="7">The sequence shown here is derived from an EMBL/GenBank/DDBJ whole genome shotgun (WGS) entry which is preliminary data.</text>
</comment>
<dbReference type="Gene3D" id="2.40.50.140">
    <property type="entry name" value="Nucleic acid-binding proteins"/>
    <property type="match status" value="1"/>
</dbReference>
<gene>
    <name evidence="7" type="ORF">GCM10009533_61500</name>
</gene>
<evidence type="ECO:0000256" key="4">
    <source>
        <dbReference type="ARBA" id="ARBA00023136"/>
    </source>
</evidence>
<proteinExistence type="predicted"/>
<sequence length="143" mass="15005">MDAWLVWLLLAVALGVAEIFTLTAALGLLGGAALITAGLAALGVPLPVQLVVFALASAASVLLVRPVAARHMVGPQTQRFGVDALIGKSAYTVREVTAWDGRIRLDGEEWTAHSFDETVVIPEGTTVDVLQISGSTAIVYPRE</sequence>
<dbReference type="InterPro" id="IPR002810">
    <property type="entry name" value="NfeD-like_C"/>
</dbReference>
<feature type="domain" description="NfeD-like C-terminal" evidence="6">
    <location>
        <begin position="82"/>
        <end position="141"/>
    </location>
</feature>
<dbReference type="RefSeq" id="WP_009947245.1">
    <property type="nucleotide sequence ID" value="NZ_BAAAGS010000066.1"/>
</dbReference>
<feature type="transmembrane region" description="Helical" evidence="5">
    <location>
        <begin position="33"/>
        <end position="64"/>
    </location>
</feature>
<keyword evidence="8" id="KW-1185">Reference proteome</keyword>
<dbReference type="PANTHER" id="PTHR33507">
    <property type="entry name" value="INNER MEMBRANE PROTEIN YBBJ"/>
    <property type="match status" value="1"/>
</dbReference>
<dbReference type="Proteomes" id="UP001500729">
    <property type="component" value="Unassembled WGS sequence"/>
</dbReference>
<evidence type="ECO:0000259" key="6">
    <source>
        <dbReference type="Pfam" id="PF01957"/>
    </source>
</evidence>
<protein>
    <submittedName>
        <fullName evidence="7">NfeD family protein</fullName>
    </submittedName>
</protein>
<keyword evidence="3 5" id="KW-1133">Transmembrane helix</keyword>
<accession>A0ABN1DYE7</accession>
<comment type="subcellular location">
    <subcellularLocation>
        <location evidence="1">Membrane</location>
        <topology evidence="1">Multi-pass membrane protein</topology>
    </subcellularLocation>
</comment>
<dbReference type="PANTHER" id="PTHR33507:SF3">
    <property type="entry name" value="INNER MEMBRANE PROTEIN YBBJ"/>
    <property type="match status" value="1"/>
</dbReference>
<dbReference type="Pfam" id="PF01957">
    <property type="entry name" value="NfeD"/>
    <property type="match status" value="1"/>
</dbReference>
<dbReference type="InterPro" id="IPR052165">
    <property type="entry name" value="Membrane_assoc_protease"/>
</dbReference>
<evidence type="ECO:0000256" key="2">
    <source>
        <dbReference type="ARBA" id="ARBA00022692"/>
    </source>
</evidence>
<organism evidence="7 8">
    <name type="scientific">Saccharopolyspora erythraea</name>
    <name type="common">Streptomyces erythraeus</name>
    <dbReference type="NCBI Taxonomy" id="1836"/>
    <lineage>
        <taxon>Bacteria</taxon>
        <taxon>Bacillati</taxon>
        <taxon>Actinomycetota</taxon>
        <taxon>Actinomycetes</taxon>
        <taxon>Pseudonocardiales</taxon>
        <taxon>Pseudonocardiaceae</taxon>
        <taxon>Saccharopolyspora</taxon>
    </lineage>
</organism>
<evidence type="ECO:0000256" key="1">
    <source>
        <dbReference type="ARBA" id="ARBA00004141"/>
    </source>
</evidence>
<dbReference type="EMBL" id="BAAAGS010000066">
    <property type="protein sequence ID" value="GAA0555322.1"/>
    <property type="molecule type" value="Genomic_DNA"/>
</dbReference>
<dbReference type="InterPro" id="IPR012340">
    <property type="entry name" value="NA-bd_OB-fold"/>
</dbReference>
<name>A0ABN1DYE7_SACER</name>
<evidence type="ECO:0000256" key="3">
    <source>
        <dbReference type="ARBA" id="ARBA00022989"/>
    </source>
</evidence>
<evidence type="ECO:0000256" key="5">
    <source>
        <dbReference type="SAM" id="Phobius"/>
    </source>
</evidence>
<evidence type="ECO:0000313" key="8">
    <source>
        <dbReference type="Proteomes" id="UP001500729"/>
    </source>
</evidence>